<gene>
    <name evidence="3" type="primary">LOC107784572</name>
</gene>
<dbReference type="Proteomes" id="UP000790787">
    <property type="component" value="Chromosome 17"/>
</dbReference>
<sequence length="222" mass="25135">MEFTKEELYTVSIWIKLPGLDFKYWNQKGLSKIGSLVGKPLMVDQNTERKIRLNFARLLVEVDMDAKLPDTILFRSEKGHVVEQKVTYDWKPTLCQYCRKHGHSEEICRKKNPPPKPIQKETEKRGPKEPKIPAVKTGATEEPTSQISKQTQGKSSNVLQEVSTNLGWTTTGRIGKGQQNKGQAIESSNSFQVLNKLDTMKINIAEDKENVRSQIIPRAGDG</sequence>
<reference evidence="2" key="1">
    <citation type="journal article" date="2014" name="Nat. Commun.">
        <title>The tobacco genome sequence and its comparison with those of tomato and potato.</title>
        <authorList>
            <person name="Sierro N."/>
            <person name="Battey J.N."/>
            <person name="Ouadi S."/>
            <person name="Bakaher N."/>
            <person name="Bovet L."/>
            <person name="Willig A."/>
            <person name="Goepfert S."/>
            <person name="Peitsch M.C."/>
            <person name="Ivanov N.V."/>
        </authorList>
    </citation>
    <scope>NUCLEOTIDE SEQUENCE [LARGE SCALE GENOMIC DNA]</scope>
</reference>
<evidence type="ECO:0000313" key="2">
    <source>
        <dbReference type="Proteomes" id="UP000790787"/>
    </source>
</evidence>
<dbReference type="GeneID" id="107784572"/>
<proteinExistence type="predicted"/>
<evidence type="ECO:0000313" key="3">
    <source>
        <dbReference type="RefSeq" id="XP_016461203.1"/>
    </source>
</evidence>
<dbReference type="AlphaFoldDB" id="A0A1S3Z9Z7"/>
<dbReference type="RefSeq" id="XP_016461203.1">
    <property type="nucleotide sequence ID" value="XM_016605717.2"/>
</dbReference>
<evidence type="ECO:0000256" key="1">
    <source>
        <dbReference type="SAM" id="MobiDB-lite"/>
    </source>
</evidence>
<dbReference type="PANTHER" id="PTHR31286">
    <property type="entry name" value="GLYCINE-RICH CELL WALL STRUCTURAL PROTEIN 1.8-LIKE"/>
    <property type="match status" value="1"/>
</dbReference>
<accession>A0A1S3Z9Z7</accession>
<feature type="compositionally biased region" description="Polar residues" evidence="1">
    <location>
        <begin position="142"/>
        <end position="158"/>
    </location>
</feature>
<dbReference type="OMA" id="ERDGHTF"/>
<reference evidence="3" key="2">
    <citation type="submission" date="2025-08" db="UniProtKB">
        <authorList>
            <consortium name="RefSeq"/>
        </authorList>
    </citation>
    <scope>IDENTIFICATION</scope>
    <source>
        <tissue evidence="3">Leaf</tissue>
    </source>
</reference>
<feature type="compositionally biased region" description="Basic and acidic residues" evidence="1">
    <location>
        <begin position="118"/>
        <end position="131"/>
    </location>
</feature>
<dbReference type="OrthoDB" id="1302647at2759"/>
<organism evidence="2 3">
    <name type="scientific">Nicotiana tabacum</name>
    <name type="common">Common tobacco</name>
    <dbReference type="NCBI Taxonomy" id="4097"/>
    <lineage>
        <taxon>Eukaryota</taxon>
        <taxon>Viridiplantae</taxon>
        <taxon>Streptophyta</taxon>
        <taxon>Embryophyta</taxon>
        <taxon>Tracheophyta</taxon>
        <taxon>Spermatophyta</taxon>
        <taxon>Magnoliopsida</taxon>
        <taxon>eudicotyledons</taxon>
        <taxon>Gunneridae</taxon>
        <taxon>Pentapetalae</taxon>
        <taxon>asterids</taxon>
        <taxon>lamiids</taxon>
        <taxon>Solanales</taxon>
        <taxon>Solanaceae</taxon>
        <taxon>Nicotianoideae</taxon>
        <taxon>Nicotianeae</taxon>
        <taxon>Nicotiana</taxon>
    </lineage>
</organism>
<dbReference type="KEGG" id="nta:107784572"/>
<dbReference type="InterPro" id="IPR040256">
    <property type="entry name" value="At4g02000-like"/>
</dbReference>
<dbReference type="PANTHER" id="PTHR31286:SF165">
    <property type="entry name" value="DUF4283 DOMAIN-CONTAINING PROTEIN"/>
    <property type="match status" value="1"/>
</dbReference>
<name>A0A1S3Z9Z7_TOBAC</name>
<dbReference type="PaxDb" id="4097-A0A1S3Z9Z7"/>
<protein>
    <submittedName>
        <fullName evidence="3">Uncharacterized protein LOC107784572</fullName>
    </submittedName>
</protein>
<dbReference type="RefSeq" id="XP_016461203.1">
    <property type="nucleotide sequence ID" value="XM_016605717.1"/>
</dbReference>
<feature type="region of interest" description="Disordered" evidence="1">
    <location>
        <begin position="105"/>
        <end position="158"/>
    </location>
</feature>
<keyword evidence="2" id="KW-1185">Reference proteome</keyword>